<name>A0A9W6R3E1_9PSEU</name>
<feature type="region of interest" description="Disordered" evidence="1">
    <location>
        <begin position="1"/>
        <end position="68"/>
    </location>
</feature>
<proteinExistence type="predicted"/>
<dbReference type="Proteomes" id="UP001165136">
    <property type="component" value="Unassembled WGS sequence"/>
</dbReference>
<dbReference type="EMBL" id="BSTI01000006">
    <property type="protein sequence ID" value="GLY66760.1"/>
    <property type="molecule type" value="Genomic_DNA"/>
</dbReference>
<protein>
    <submittedName>
        <fullName evidence="2">Uncharacterized protein</fullName>
    </submittedName>
</protein>
<sequence>MTSRTAARSVSGSTDAGRALQEPIETERRELEENVTADPEPDASTFSVRWRRSTESRATCWPDRKTQL</sequence>
<evidence type="ECO:0000256" key="1">
    <source>
        <dbReference type="SAM" id="MobiDB-lite"/>
    </source>
</evidence>
<organism evidence="2 3">
    <name type="scientific">Amycolatopsis taiwanensis</name>
    <dbReference type="NCBI Taxonomy" id="342230"/>
    <lineage>
        <taxon>Bacteria</taxon>
        <taxon>Bacillati</taxon>
        <taxon>Actinomycetota</taxon>
        <taxon>Actinomycetes</taxon>
        <taxon>Pseudonocardiales</taxon>
        <taxon>Pseudonocardiaceae</taxon>
        <taxon>Amycolatopsis</taxon>
    </lineage>
</organism>
<accession>A0A9W6R3E1</accession>
<evidence type="ECO:0000313" key="3">
    <source>
        <dbReference type="Proteomes" id="UP001165136"/>
    </source>
</evidence>
<dbReference type="RefSeq" id="WP_285487461.1">
    <property type="nucleotide sequence ID" value="NZ_BSTI01000006.1"/>
</dbReference>
<evidence type="ECO:0000313" key="2">
    <source>
        <dbReference type="EMBL" id="GLY66760.1"/>
    </source>
</evidence>
<dbReference type="AlphaFoldDB" id="A0A9W6R3E1"/>
<feature type="compositionally biased region" description="Polar residues" evidence="1">
    <location>
        <begin position="1"/>
        <end position="14"/>
    </location>
</feature>
<comment type="caution">
    <text evidence="2">The sequence shown here is derived from an EMBL/GenBank/DDBJ whole genome shotgun (WGS) entry which is preliminary data.</text>
</comment>
<reference evidence="2" key="1">
    <citation type="submission" date="2023-03" db="EMBL/GenBank/DDBJ databases">
        <title>Amycolatopsis taiwanensis NBRC 103393.</title>
        <authorList>
            <person name="Ichikawa N."/>
            <person name="Sato H."/>
            <person name="Tonouchi N."/>
        </authorList>
    </citation>
    <scope>NUCLEOTIDE SEQUENCE</scope>
    <source>
        <strain evidence="2">NBRC 103393</strain>
    </source>
</reference>
<gene>
    <name evidence="2" type="ORF">Atai01_33790</name>
</gene>
<keyword evidence="3" id="KW-1185">Reference proteome</keyword>